<protein>
    <submittedName>
        <fullName evidence="1">Uncharacterized protein</fullName>
    </submittedName>
</protein>
<dbReference type="Proteomes" id="UP000255168">
    <property type="component" value="Chromosome I"/>
</dbReference>
<evidence type="ECO:0000313" key="1">
    <source>
        <dbReference type="EMBL" id="SPD47668.1"/>
    </source>
</evidence>
<gene>
    <name evidence="1" type="ORF">CBM2607_12608</name>
</gene>
<name>A0A375H9W8_9BURK</name>
<sequence>MFESRTTHQYYEGPVAHVTGPFCVLCRPACPDGRGCFN</sequence>
<dbReference type="AlphaFoldDB" id="A0A375H9W8"/>
<evidence type="ECO:0000313" key="2">
    <source>
        <dbReference type="Proteomes" id="UP000255168"/>
    </source>
</evidence>
<organism evidence="1 2">
    <name type="scientific">Cupriavidus neocaledonicus</name>
    <dbReference type="NCBI Taxonomy" id="1040979"/>
    <lineage>
        <taxon>Bacteria</taxon>
        <taxon>Pseudomonadati</taxon>
        <taxon>Pseudomonadota</taxon>
        <taxon>Betaproteobacteria</taxon>
        <taxon>Burkholderiales</taxon>
        <taxon>Burkholderiaceae</taxon>
        <taxon>Cupriavidus</taxon>
    </lineage>
</organism>
<dbReference type="EMBL" id="LT984806">
    <property type="protein sequence ID" value="SPD47668.1"/>
    <property type="molecule type" value="Genomic_DNA"/>
</dbReference>
<accession>A0A375H9W8</accession>
<proteinExistence type="predicted"/>
<reference evidence="1 2" key="1">
    <citation type="submission" date="2018-01" db="EMBL/GenBank/DDBJ databases">
        <authorList>
            <person name="Clerissi C."/>
        </authorList>
    </citation>
    <scope>NUCLEOTIDE SEQUENCE [LARGE SCALE GENOMIC DNA]</scope>
    <source>
        <strain evidence="1">Cupriavidus taiwanensis STM 6160</strain>
    </source>
</reference>